<dbReference type="InterPro" id="IPR001251">
    <property type="entry name" value="CRAL-TRIO_dom"/>
</dbReference>
<keyword evidence="4" id="KW-1185">Reference proteome</keyword>
<dbReference type="RefSeq" id="XP_005762241.1">
    <property type="nucleotide sequence ID" value="XM_005762184.1"/>
</dbReference>
<feature type="chain" id="PRO_5044291042" description="CRAL-TRIO domain-containing protein" evidence="1">
    <location>
        <begin position="20"/>
        <end position="306"/>
    </location>
</feature>
<dbReference type="GeneID" id="17255956"/>
<dbReference type="Gene3D" id="3.40.525.10">
    <property type="entry name" value="CRAL-TRIO lipid binding domain"/>
    <property type="match status" value="1"/>
</dbReference>
<evidence type="ECO:0000313" key="4">
    <source>
        <dbReference type="Proteomes" id="UP000013827"/>
    </source>
</evidence>
<dbReference type="SUPFAM" id="SSF52087">
    <property type="entry name" value="CRAL/TRIO domain"/>
    <property type="match status" value="1"/>
</dbReference>
<feature type="domain" description="CRAL-TRIO" evidence="2">
    <location>
        <begin position="96"/>
        <end position="294"/>
    </location>
</feature>
<protein>
    <recommendedName>
        <fullName evidence="2">CRAL-TRIO domain-containing protein</fullName>
    </recommendedName>
</protein>
<proteinExistence type="predicted"/>
<name>A0A0D3IEX7_EMIH1</name>
<dbReference type="KEGG" id="ehx:EMIHUDRAFT_216420"/>
<sequence>MLGLCIALGATSILQTSSAAALAFCIGEALWPGGGLPAALDDEGYLSALLEKSASRDPLWAERKLCAAVDAVLAIPAVVRLLRGGAAEPLLSDAALQEAGRVLRRGALYWHGFDASGGPIMWAHTGRMDLRDAEPSAWGRAVATLIEVGVVGTRARRAGEGCRVGSGVGAAVGDSDGRSEAPRCDRFVYVECADGFSLGPKVPLTRAVAVARRSLAALFGGSPERFAGAVVAPASRTNRILFSLARHFIPASTARRIHFFGQTEQLRAFFRRRELGLDSAVLPACLGGSATHAGIEAARAKAGSAG</sequence>
<evidence type="ECO:0000313" key="3">
    <source>
        <dbReference type="EnsemblProtists" id="EOD09812"/>
    </source>
</evidence>
<dbReference type="EnsemblProtists" id="EOD09812">
    <property type="protein sequence ID" value="EOD09812"/>
    <property type="gene ID" value="EMIHUDRAFT_216420"/>
</dbReference>
<dbReference type="PROSITE" id="PS50191">
    <property type="entry name" value="CRAL_TRIO"/>
    <property type="match status" value="1"/>
</dbReference>
<reference evidence="4" key="1">
    <citation type="journal article" date="2013" name="Nature">
        <title>Pan genome of the phytoplankton Emiliania underpins its global distribution.</title>
        <authorList>
            <person name="Read B.A."/>
            <person name="Kegel J."/>
            <person name="Klute M.J."/>
            <person name="Kuo A."/>
            <person name="Lefebvre S.C."/>
            <person name="Maumus F."/>
            <person name="Mayer C."/>
            <person name="Miller J."/>
            <person name="Monier A."/>
            <person name="Salamov A."/>
            <person name="Young J."/>
            <person name="Aguilar M."/>
            <person name="Claverie J.M."/>
            <person name="Frickenhaus S."/>
            <person name="Gonzalez K."/>
            <person name="Herman E.K."/>
            <person name="Lin Y.C."/>
            <person name="Napier J."/>
            <person name="Ogata H."/>
            <person name="Sarno A.F."/>
            <person name="Shmutz J."/>
            <person name="Schroeder D."/>
            <person name="de Vargas C."/>
            <person name="Verret F."/>
            <person name="von Dassow P."/>
            <person name="Valentin K."/>
            <person name="Van de Peer Y."/>
            <person name="Wheeler G."/>
            <person name="Dacks J.B."/>
            <person name="Delwiche C.F."/>
            <person name="Dyhrman S.T."/>
            <person name="Glockner G."/>
            <person name="John U."/>
            <person name="Richards T."/>
            <person name="Worden A.Z."/>
            <person name="Zhang X."/>
            <person name="Grigoriev I.V."/>
            <person name="Allen A.E."/>
            <person name="Bidle K."/>
            <person name="Borodovsky M."/>
            <person name="Bowler C."/>
            <person name="Brownlee C."/>
            <person name="Cock J.M."/>
            <person name="Elias M."/>
            <person name="Gladyshev V.N."/>
            <person name="Groth M."/>
            <person name="Guda C."/>
            <person name="Hadaegh A."/>
            <person name="Iglesias-Rodriguez M.D."/>
            <person name="Jenkins J."/>
            <person name="Jones B.M."/>
            <person name="Lawson T."/>
            <person name="Leese F."/>
            <person name="Lindquist E."/>
            <person name="Lobanov A."/>
            <person name="Lomsadze A."/>
            <person name="Malik S.B."/>
            <person name="Marsh M.E."/>
            <person name="Mackinder L."/>
            <person name="Mock T."/>
            <person name="Mueller-Roeber B."/>
            <person name="Pagarete A."/>
            <person name="Parker M."/>
            <person name="Probert I."/>
            <person name="Quesneville H."/>
            <person name="Raines C."/>
            <person name="Rensing S.A."/>
            <person name="Riano-Pachon D.M."/>
            <person name="Richier S."/>
            <person name="Rokitta S."/>
            <person name="Shiraiwa Y."/>
            <person name="Soanes D.M."/>
            <person name="van der Giezen M."/>
            <person name="Wahlund T.M."/>
            <person name="Williams B."/>
            <person name="Wilson W."/>
            <person name="Wolfe G."/>
            <person name="Wurch L.L."/>
        </authorList>
    </citation>
    <scope>NUCLEOTIDE SEQUENCE</scope>
</reference>
<feature type="signal peptide" evidence="1">
    <location>
        <begin position="1"/>
        <end position="19"/>
    </location>
</feature>
<dbReference type="Proteomes" id="UP000013827">
    <property type="component" value="Unassembled WGS sequence"/>
</dbReference>
<evidence type="ECO:0000259" key="2">
    <source>
        <dbReference type="PROSITE" id="PS50191"/>
    </source>
</evidence>
<dbReference type="HOGENOM" id="CLU_910405_0_0_1"/>
<organism evidence="3 4">
    <name type="scientific">Emiliania huxleyi (strain CCMP1516)</name>
    <dbReference type="NCBI Taxonomy" id="280463"/>
    <lineage>
        <taxon>Eukaryota</taxon>
        <taxon>Haptista</taxon>
        <taxon>Haptophyta</taxon>
        <taxon>Prymnesiophyceae</taxon>
        <taxon>Isochrysidales</taxon>
        <taxon>Noelaerhabdaceae</taxon>
        <taxon>Emiliania</taxon>
    </lineage>
</organism>
<keyword evidence="1" id="KW-0732">Signal</keyword>
<dbReference type="eggNOG" id="ENOG502SZ1M">
    <property type="taxonomic scope" value="Eukaryota"/>
</dbReference>
<evidence type="ECO:0000256" key="1">
    <source>
        <dbReference type="SAM" id="SignalP"/>
    </source>
</evidence>
<dbReference type="PaxDb" id="2903-EOD09812"/>
<dbReference type="InterPro" id="IPR036865">
    <property type="entry name" value="CRAL-TRIO_dom_sf"/>
</dbReference>
<reference evidence="3" key="2">
    <citation type="submission" date="2024-10" db="UniProtKB">
        <authorList>
            <consortium name="EnsemblProtists"/>
        </authorList>
    </citation>
    <scope>IDENTIFICATION</scope>
</reference>
<dbReference type="CDD" id="cd00170">
    <property type="entry name" value="SEC14"/>
    <property type="match status" value="1"/>
</dbReference>
<dbReference type="AlphaFoldDB" id="A0A0D3IEX7"/>
<accession>A0A0D3IEX7</accession>